<keyword evidence="1" id="KW-0732">Signal</keyword>
<dbReference type="Gene3D" id="3.40.50.1820">
    <property type="entry name" value="alpha/beta hydrolase"/>
    <property type="match status" value="1"/>
</dbReference>
<keyword evidence="2" id="KW-0378">Hydrolase</keyword>
<proteinExistence type="predicted"/>
<dbReference type="eggNOG" id="COG0627">
    <property type="taxonomic scope" value="Bacteria"/>
</dbReference>
<gene>
    <name evidence="3" type="ORF">AUCHE_22_00910</name>
</gene>
<dbReference type="Pfam" id="PF00756">
    <property type="entry name" value="Esterase"/>
    <property type="match status" value="1"/>
</dbReference>
<accession>K6UNX0</accession>
<dbReference type="PANTHER" id="PTHR43037">
    <property type="entry name" value="UNNAMED PRODUCT-RELATED"/>
    <property type="match status" value="1"/>
</dbReference>
<evidence type="ECO:0000313" key="3">
    <source>
        <dbReference type="EMBL" id="GAB79321.1"/>
    </source>
</evidence>
<evidence type="ECO:0000256" key="2">
    <source>
        <dbReference type="ARBA" id="ARBA00022801"/>
    </source>
</evidence>
<dbReference type="InterPro" id="IPR050955">
    <property type="entry name" value="Plant_Biomass_Hydrol_Est"/>
</dbReference>
<dbReference type="InterPro" id="IPR000801">
    <property type="entry name" value="Esterase-like"/>
</dbReference>
<name>K6UNX0_9MICO</name>
<dbReference type="GO" id="GO:0016787">
    <property type="term" value="F:hydrolase activity"/>
    <property type="evidence" value="ECO:0007669"/>
    <property type="project" value="UniProtKB-KW"/>
</dbReference>
<sequence length="262" mass="27874">MVVLGALGMGGAALGKIAPDAAAYQKDITAWNSVRIERGVLRSRYRRRYDSAWLLVRPKQPRGLVVALHGKGGQSWDWVLRHDIVAAAGENCLAVAAIDGGDTWWHARSGGKEPGTDSGALVFDELLPLIARHGIDTRRMGLLGLSMGGFGALSLAQRHGPERCAAVATLSAAIYRDLAGADPGAFDGPADFAEHDVIGHAGRLRGIPVWMSVGTSDPFVSGNRALAERLSPVVTDFRPGGHNDEFWAGQARTAVRFLASHL</sequence>
<protein>
    <recommendedName>
        <fullName evidence="5">Esterase</fullName>
    </recommendedName>
</protein>
<dbReference type="STRING" id="100225.SAMN05421595_2631"/>
<dbReference type="PANTHER" id="PTHR43037:SF5">
    <property type="entry name" value="FERULOYL ESTERASE"/>
    <property type="match status" value="1"/>
</dbReference>
<dbReference type="SUPFAM" id="SSF53474">
    <property type="entry name" value="alpha/beta-Hydrolases"/>
    <property type="match status" value="1"/>
</dbReference>
<dbReference type="EMBL" id="BAGZ01000022">
    <property type="protein sequence ID" value="GAB79321.1"/>
    <property type="molecule type" value="Genomic_DNA"/>
</dbReference>
<organism evidence="3 4">
    <name type="scientific">Austwickia chelonae NBRC 105200</name>
    <dbReference type="NCBI Taxonomy" id="1184607"/>
    <lineage>
        <taxon>Bacteria</taxon>
        <taxon>Bacillati</taxon>
        <taxon>Actinomycetota</taxon>
        <taxon>Actinomycetes</taxon>
        <taxon>Micrococcales</taxon>
        <taxon>Dermatophilaceae</taxon>
        <taxon>Austwickia</taxon>
    </lineage>
</organism>
<evidence type="ECO:0000313" key="4">
    <source>
        <dbReference type="Proteomes" id="UP000008495"/>
    </source>
</evidence>
<dbReference type="Proteomes" id="UP000008495">
    <property type="component" value="Unassembled WGS sequence"/>
</dbReference>
<reference evidence="3 4" key="1">
    <citation type="submission" date="2012-08" db="EMBL/GenBank/DDBJ databases">
        <title>Whole genome shotgun sequence of Austwickia chelonae NBRC 105200.</title>
        <authorList>
            <person name="Yoshida I."/>
            <person name="Hosoyama A."/>
            <person name="Tsuchikane K."/>
            <person name="Katsumata H."/>
            <person name="Ando Y."/>
            <person name="Ohji S."/>
            <person name="Hamada M."/>
            <person name="Tamura T."/>
            <person name="Yamazoe A."/>
            <person name="Yamazaki S."/>
            <person name="Fujita N."/>
        </authorList>
    </citation>
    <scope>NUCLEOTIDE SEQUENCE [LARGE SCALE GENOMIC DNA]</scope>
    <source>
        <strain evidence="3 4">NBRC 105200</strain>
    </source>
</reference>
<dbReference type="InterPro" id="IPR029058">
    <property type="entry name" value="AB_hydrolase_fold"/>
</dbReference>
<keyword evidence="4" id="KW-1185">Reference proteome</keyword>
<comment type="caution">
    <text evidence="3">The sequence shown here is derived from an EMBL/GenBank/DDBJ whole genome shotgun (WGS) entry which is preliminary data.</text>
</comment>
<dbReference type="AlphaFoldDB" id="K6UNX0"/>
<evidence type="ECO:0008006" key="5">
    <source>
        <dbReference type="Google" id="ProtNLM"/>
    </source>
</evidence>
<evidence type="ECO:0000256" key="1">
    <source>
        <dbReference type="ARBA" id="ARBA00022729"/>
    </source>
</evidence>